<dbReference type="STRING" id="333140.AWW68_05585"/>
<reference evidence="2 3" key="1">
    <citation type="submission" date="2016-01" db="EMBL/GenBank/DDBJ databases">
        <title>Genome sequencing of Roseivirga spongicola UST030701-084.</title>
        <authorList>
            <person name="Selvaratnam C."/>
            <person name="Thevarajoo S."/>
            <person name="Goh K.M."/>
            <person name="Ee R."/>
            <person name="Chan K.-G."/>
            <person name="Chong C.S."/>
        </authorList>
    </citation>
    <scope>NUCLEOTIDE SEQUENCE [LARGE SCALE GENOMIC DNA]</scope>
    <source>
        <strain evidence="2 3">UST030701-084</strain>
    </source>
</reference>
<dbReference type="InterPro" id="IPR001509">
    <property type="entry name" value="Epimerase_deHydtase"/>
</dbReference>
<accession>A0A150XHN4</accession>
<feature type="domain" description="NAD-dependent epimerase/dehydratase" evidence="1">
    <location>
        <begin position="3"/>
        <end position="227"/>
    </location>
</feature>
<dbReference type="OrthoDB" id="596910at2"/>
<dbReference type="AlphaFoldDB" id="A0A150XHN4"/>
<dbReference type="Gene3D" id="3.40.50.720">
    <property type="entry name" value="NAD(P)-binding Rossmann-like Domain"/>
    <property type="match status" value="1"/>
</dbReference>
<dbReference type="PANTHER" id="PTHR48079">
    <property type="entry name" value="PROTEIN YEEZ"/>
    <property type="match status" value="1"/>
</dbReference>
<dbReference type="RefSeq" id="WP_068217575.1">
    <property type="nucleotide sequence ID" value="NZ_CP139724.1"/>
</dbReference>
<evidence type="ECO:0000313" key="2">
    <source>
        <dbReference type="EMBL" id="KYG78238.1"/>
    </source>
</evidence>
<sequence length="328" mass="36665">MKVFVTGATGLLGSFICRELLDRNHQVKAVKRNSSKMDLLEGIADQIEWVIGDMNDTAFLEEALVGIDAVIHGAAIISFDKRYVNKMYETNVLGTADLVNTCLKLGIKDFIHISSVAAIGRKAGQKKITEKDRWEDSKYDSIYANSKHAQELEVWRGAQEGLKVKILNPSVVLGPGIWGQGGSTSVFEYAYKERSFHPEGNTNFVDVRDVAEIAVKLMESDIKGERFIVSAGSLPYKQFFQTLANAFGKKAPTKTVQPWMLKLVVALEFLRSRITGKEALITADTAILSRTKFNFANDKVRKALNFEFRSLEESANWTAAELKNRYNL</sequence>
<dbReference type="GO" id="GO:0004029">
    <property type="term" value="F:aldehyde dehydrogenase (NAD+) activity"/>
    <property type="evidence" value="ECO:0007669"/>
    <property type="project" value="TreeGrafter"/>
</dbReference>
<dbReference type="InterPro" id="IPR036291">
    <property type="entry name" value="NAD(P)-bd_dom_sf"/>
</dbReference>
<dbReference type="PANTHER" id="PTHR48079:SF6">
    <property type="entry name" value="NAD(P)-BINDING DOMAIN-CONTAINING PROTEIN-RELATED"/>
    <property type="match status" value="1"/>
</dbReference>
<dbReference type="Pfam" id="PF01370">
    <property type="entry name" value="Epimerase"/>
    <property type="match status" value="1"/>
</dbReference>
<proteinExistence type="predicted"/>
<gene>
    <name evidence="2" type="ORF">AWW68_05585</name>
</gene>
<keyword evidence="3" id="KW-1185">Reference proteome</keyword>
<dbReference type="EMBL" id="LRPC01000001">
    <property type="protein sequence ID" value="KYG78238.1"/>
    <property type="molecule type" value="Genomic_DNA"/>
</dbReference>
<dbReference type="InterPro" id="IPR051783">
    <property type="entry name" value="NAD(P)-dependent_oxidoreduct"/>
</dbReference>
<evidence type="ECO:0000259" key="1">
    <source>
        <dbReference type="Pfam" id="PF01370"/>
    </source>
</evidence>
<protein>
    <recommendedName>
        <fullName evidence="1">NAD-dependent epimerase/dehydratase domain-containing protein</fullName>
    </recommendedName>
</protein>
<dbReference type="SUPFAM" id="SSF51735">
    <property type="entry name" value="NAD(P)-binding Rossmann-fold domains"/>
    <property type="match status" value="1"/>
</dbReference>
<comment type="caution">
    <text evidence="2">The sequence shown here is derived from an EMBL/GenBank/DDBJ whole genome shotgun (WGS) entry which is preliminary data.</text>
</comment>
<evidence type="ECO:0000313" key="3">
    <source>
        <dbReference type="Proteomes" id="UP000075606"/>
    </source>
</evidence>
<organism evidence="2 3">
    <name type="scientific">Roseivirga spongicola</name>
    <dbReference type="NCBI Taxonomy" id="333140"/>
    <lineage>
        <taxon>Bacteria</taxon>
        <taxon>Pseudomonadati</taxon>
        <taxon>Bacteroidota</taxon>
        <taxon>Cytophagia</taxon>
        <taxon>Cytophagales</taxon>
        <taxon>Roseivirgaceae</taxon>
        <taxon>Roseivirga</taxon>
    </lineage>
</organism>
<dbReference type="GO" id="GO:0005737">
    <property type="term" value="C:cytoplasm"/>
    <property type="evidence" value="ECO:0007669"/>
    <property type="project" value="TreeGrafter"/>
</dbReference>
<dbReference type="Proteomes" id="UP000075606">
    <property type="component" value="Unassembled WGS sequence"/>
</dbReference>
<name>A0A150XHN4_9BACT</name>